<sequence length="227" mass="24594">MTMAASGSLREELDPANGIEAEVGARAPGCQAGHVRDGAFGGDQDEELRHNVYTYDWDEPTQKSSATILEKKWSQSEVSLLSSWCQHVIDAQGSPNGIWLPIDIYLICRASSAQSGLQGEPLCSFPVLKILGESVDRQKIITQIQTMSIPLSGTMLKRTKVPEVLQMTLKTASEPIDLLVPAPSSSPGQPCSALCSPPGHGLSGTTREVHHHDPPRQTKLMRRESEA</sequence>
<evidence type="ECO:0000313" key="3">
    <source>
        <dbReference type="Proteomes" id="UP000016933"/>
    </source>
</evidence>
<proteinExistence type="predicted"/>
<keyword evidence="3" id="KW-1185">Reference proteome</keyword>
<dbReference type="HOGENOM" id="CLU_1219670_0_0_1"/>
<dbReference type="AlphaFoldDB" id="M2YJ36"/>
<gene>
    <name evidence="2" type="ORF">DOTSEDRAFT_39118</name>
</gene>
<evidence type="ECO:0000313" key="2">
    <source>
        <dbReference type="EMBL" id="EME38916.1"/>
    </source>
</evidence>
<dbReference type="EMBL" id="KB446546">
    <property type="protein sequence ID" value="EME38916.1"/>
    <property type="molecule type" value="Genomic_DNA"/>
</dbReference>
<protein>
    <submittedName>
        <fullName evidence="2">Uncharacterized protein</fullName>
    </submittedName>
</protein>
<evidence type="ECO:0000256" key="1">
    <source>
        <dbReference type="SAM" id="MobiDB-lite"/>
    </source>
</evidence>
<reference evidence="2 3" key="2">
    <citation type="journal article" date="2012" name="PLoS Pathog.">
        <title>Diverse lifestyles and strategies of plant pathogenesis encoded in the genomes of eighteen Dothideomycetes fungi.</title>
        <authorList>
            <person name="Ohm R.A."/>
            <person name="Feau N."/>
            <person name="Henrissat B."/>
            <person name="Schoch C.L."/>
            <person name="Horwitz B.A."/>
            <person name="Barry K.W."/>
            <person name="Condon B.J."/>
            <person name="Copeland A.C."/>
            <person name="Dhillon B."/>
            <person name="Glaser F."/>
            <person name="Hesse C.N."/>
            <person name="Kosti I."/>
            <person name="LaButti K."/>
            <person name="Lindquist E.A."/>
            <person name="Lucas S."/>
            <person name="Salamov A.A."/>
            <person name="Bradshaw R.E."/>
            <person name="Ciuffetti L."/>
            <person name="Hamelin R.C."/>
            <person name="Kema G.H.J."/>
            <person name="Lawrence C."/>
            <person name="Scott J.A."/>
            <person name="Spatafora J.W."/>
            <person name="Turgeon B.G."/>
            <person name="de Wit P.J.G.M."/>
            <person name="Zhong S."/>
            <person name="Goodwin S.B."/>
            <person name="Grigoriev I.V."/>
        </authorList>
    </citation>
    <scope>NUCLEOTIDE SEQUENCE [LARGE SCALE GENOMIC DNA]</scope>
    <source>
        <strain evidence="3">NZE10 / CBS 128990</strain>
    </source>
</reference>
<feature type="region of interest" description="Disordered" evidence="1">
    <location>
        <begin position="184"/>
        <end position="227"/>
    </location>
</feature>
<accession>M2YJ36</accession>
<name>M2YJ36_DOTSN</name>
<dbReference type="Proteomes" id="UP000016933">
    <property type="component" value="Unassembled WGS sequence"/>
</dbReference>
<feature type="compositionally biased region" description="Basic and acidic residues" evidence="1">
    <location>
        <begin position="207"/>
        <end position="227"/>
    </location>
</feature>
<organism evidence="2 3">
    <name type="scientific">Dothistroma septosporum (strain NZE10 / CBS 128990)</name>
    <name type="common">Red band needle blight fungus</name>
    <name type="synonym">Mycosphaerella pini</name>
    <dbReference type="NCBI Taxonomy" id="675120"/>
    <lineage>
        <taxon>Eukaryota</taxon>
        <taxon>Fungi</taxon>
        <taxon>Dikarya</taxon>
        <taxon>Ascomycota</taxon>
        <taxon>Pezizomycotina</taxon>
        <taxon>Dothideomycetes</taxon>
        <taxon>Dothideomycetidae</taxon>
        <taxon>Mycosphaerellales</taxon>
        <taxon>Mycosphaerellaceae</taxon>
        <taxon>Dothistroma</taxon>
    </lineage>
</organism>
<reference evidence="3" key="1">
    <citation type="journal article" date="2012" name="PLoS Genet.">
        <title>The genomes of the fungal plant pathogens Cladosporium fulvum and Dothistroma septosporum reveal adaptation to different hosts and lifestyles but also signatures of common ancestry.</title>
        <authorList>
            <person name="de Wit P.J.G.M."/>
            <person name="van der Burgt A."/>
            <person name="Oekmen B."/>
            <person name="Stergiopoulos I."/>
            <person name="Abd-Elsalam K.A."/>
            <person name="Aerts A.L."/>
            <person name="Bahkali A.H."/>
            <person name="Beenen H.G."/>
            <person name="Chettri P."/>
            <person name="Cox M.P."/>
            <person name="Datema E."/>
            <person name="de Vries R.P."/>
            <person name="Dhillon B."/>
            <person name="Ganley A.R."/>
            <person name="Griffiths S.A."/>
            <person name="Guo Y."/>
            <person name="Hamelin R.C."/>
            <person name="Henrissat B."/>
            <person name="Kabir M.S."/>
            <person name="Jashni M.K."/>
            <person name="Kema G."/>
            <person name="Klaubauf S."/>
            <person name="Lapidus A."/>
            <person name="Levasseur A."/>
            <person name="Lindquist E."/>
            <person name="Mehrabi R."/>
            <person name="Ohm R.A."/>
            <person name="Owen T.J."/>
            <person name="Salamov A."/>
            <person name="Schwelm A."/>
            <person name="Schijlen E."/>
            <person name="Sun H."/>
            <person name="van den Burg H.A."/>
            <person name="van Ham R.C.H.J."/>
            <person name="Zhang S."/>
            <person name="Goodwin S.B."/>
            <person name="Grigoriev I.V."/>
            <person name="Collemare J."/>
            <person name="Bradshaw R.E."/>
        </authorList>
    </citation>
    <scope>NUCLEOTIDE SEQUENCE [LARGE SCALE GENOMIC DNA]</scope>
    <source>
        <strain evidence="3">NZE10 / CBS 128990</strain>
    </source>
</reference>